<dbReference type="AlphaFoldDB" id="A0A6C0JG19"/>
<protein>
    <submittedName>
        <fullName evidence="1">Uncharacterized protein</fullName>
    </submittedName>
</protein>
<proteinExistence type="predicted"/>
<reference evidence="1" key="1">
    <citation type="journal article" date="2020" name="Nature">
        <title>Giant virus diversity and host interactions through global metagenomics.</title>
        <authorList>
            <person name="Schulz F."/>
            <person name="Roux S."/>
            <person name="Paez-Espino D."/>
            <person name="Jungbluth S."/>
            <person name="Walsh D.A."/>
            <person name="Denef V.J."/>
            <person name="McMahon K.D."/>
            <person name="Konstantinidis K.T."/>
            <person name="Eloe-Fadrosh E.A."/>
            <person name="Kyrpides N.C."/>
            <person name="Woyke T."/>
        </authorList>
    </citation>
    <scope>NUCLEOTIDE SEQUENCE</scope>
    <source>
        <strain evidence="1">GVMAG-M-3300025880-76</strain>
    </source>
</reference>
<organism evidence="1">
    <name type="scientific">viral metagenome</name>
    <dbReference type="NCBI Taxonomy" id="1070528"/>
    <lineage>
        <taxon>unclassified sequences</taxon>
        <taxon>metagenomes</taxon>
        <taxon>organismal metagenomes</taxon>
    </lineage>
</organism>
<sequence>MFLISYNKGTDFYIISKNGCKLILDEFEKNKISNGKISQPIDHYMGTMLSRMKANVYWTKTDIVSHGSLTIFKNSMEGRIDCLAGSGTK</sequence>
<evidence type="ECO:0000313" key="1">
    <source>
        <dbReference type="EMBL" id="QHU02604.1"/>
    </source>
</evidence>
<name>A0A6C0JG19_9ZZZZ</name>
<dbReference type="EMBL" id="MN740360">
    <property type="protein sequence ID" value="QHU02604.1"/>
    <property type="molecule type" value="Genomic_DNA"/>
</dbReference>
<accession>A0A6C0JG19</accession>